<dbReference type="NCBIfam" id="TIGR00112">
    <property type="entry name" value="proC"/>
    <property type="match status" value="1"/>
</dbReference>
<feature type="domain" description="Pyrroline-5-carboxylate reductase dimerisation" evidence="14">
    <location>
        <begin position="160"/>
        <end position="264"/>
    </location>
</feature>
<evidence type="ECO:0000256" key="8">
    <source>
        <dbReference type="ARBA" id="ARBA00058118"/>
    </source>
</evidence>
<dbReference type="Gene3D" id="1.10.3730.10">
    <property type="entry name" value="ProC C-terminal domain-like"/>
    <property type="match status" value="1"/>
</dbReference>
<comment type="subcellular location">
    <subcellularLocation>
        <location evidence="1 9">Cytoplasm</location>
    </subcellularLocation>
</comment>
<dbReference type="Pfam" id="PF14748">
    <property type="entry name" value="P5CR_dimer"/>
    <property type="match status" value="1"/>
</dbReference>
<protein>
    <recommendedName>
        <fullName evidence="9 10">Pyrroline-5-carboxylate reductase</fullName>
        <shortName evidence="9">P5C reductase</shortName>
        <shortName evidence="9">P5CR</shortName>
        <ecNumber evidence="9 10">1.5.1.2</ecNumber>
    </recommendedName>
    <alternativeName>
        <fullName evidence="9">PCA reductase</fullName>
    </alternativeName>
</protein>
<dbReference type="GO" id="GO:0055129">
    <property type="term" value="P:L-proline biosynthetic process"/>
    <property type="evidence" value="ECO:0007669"/>
    <property type="project" value="UniProtKB-UniRule"/>
</dbReference>
<dbReference type="SUPFAM" id="SSF48179">
    <property type="entry name" value="6-phosphogluconate dehydrogenase C-terminal domain-like"/>
    <property type="match status" value="1"/>
</dbReference>
<dbReference type="Gene3D" id="3.40.50.720">
    <property type="entry name" value="NAD(P)-binding Rossmann-like Domain"/>
    <property type="match status" value="1"/>
</dbReference>
<evidence type="ECO:0000256" key="6">
    <source>
        <dbReference type="ARBA" id="ARBA00022857"/>
    </source>
</evidence>
<feature type="binding site" evidence="11">
    <location>
        <position position="55"/>
    </location>
    <ligand>
        <name>NADPH</name>
        <dbReference type="ChEBI" id="CHEBI:57783"/>
    </ligand>
</feature>
<dbReference type="HAMAP" id="MF_01925">
    <property type="entry name" value="P5C_reductase"/>
    <property type="match status" value="1"/>
</dbReference>
<dbReference type="InterPro" id="IPR028939">
    <property type="entry name" value="P5C_Rdtase_cat_N"/>
</dbReference>
<dbReference type="GO" id="GO:0004735">
    <property type="term" value="F:pyrroline-5-carboxylate reductase activity"/>
    <property type="evidence" value="ECO:0007669"/>
    <property type="project" value="UniProtKB-UniRule"/>
</dbReference>
<gene>
    <name evidence="9 15" type="primary">proC</name>
    <name evidence="15" type="ORF">H9Q80_00940</name>
</gene>
<keyword evidence="3 9" id="KW-0963">Cytoplasm</keyword>
<evidence type="ECO:0000313" key="16">
    <source>
        <dbReference type="Proteomes" id="UP000515856"/>
    </source>
</evidence>
<keyword evidence="7 9" id="KW-0560">Oxidoreductase</keyword>
<evidence type="ECO:0000256" key="1">
    <source>
        <dbReference type="ARBA" id="ARBA00004496"/>
    </source>
</evidence>
<dbReference type="EC" id="1.5.1.2" evidence="9 10"/>
<dbReference type="EMBL" id="CP060636">
    <property type="protein sequence ID" value="QNM12556.1"/>
    <property type="molecule type" value="Genomic_DNA"/>
</dbReference>
<dbReference type="InterPro" id="IPR000304">
    <property type="entry name" value="Pyrroline-COOH_reductase"/>
</dbReference>
<evidence type="ECO:0000256" key="9">
    <source>
        <dbReference type="HAMAP-Rule" id="MF_01925"/>
    </source>
</evidence>
<evidence type="ECO:0000259" key="13">
    <source>
        <dbReference type="Pfam" id="PF03807"/>
    </source>
</evidence>
<comment type="function">
    <text evidence="8 9">Catalyzes the reduction of 1-pyrroline-5-carboxylate (PCA) to L-proline.</text>
</comment>
<dbReference type="PIRSF" id="PIRSF000193">
    <property type="entry name" value="Pyrrol-5-carb_rd"/>
    <property type="match status" value="1"/>
</dbReference>
<comment type="pathway">
    <text evidence="9 12">Amino-acid biosynthesis; L-proline biosynthesis; L-proline from L-glutamate 5-semialdehyde: step 1/1.</text>
</comment>
<comment type="similarity">
    <text evidence="2 9 12">Belongs to the pyrroline-5-carboxylate reductase family.</text>
</comment>
<evidence type="ECO:0000256" key="11">
    <source>
        <dbReference type="PIRSR" id="PIRSR000193-1"/>
    </source>
</evidence>
<dbReference type="GO" id="GO:0005737">
    <property type="term" value="C:cytoplasm"/>
    <property type="evidence" value="ECO:0007669"/>
    <property type="project" value="UniProtKB-SubCell"/>
</dbReference>
<sequence>MKTIGFIGCGNMGRAMVEGIMKANLVDGDHMIVSNAHPERLSELSEIYDCYISDNESVAKNSDIVVLAIKPYLYKEVITSIKDIVKDDVIIINIAAGISTQDVVEMFGRKVKTVKAMPNTPAMVQEAMSALSFSDNCDQDDKEDVIAIFESFGQCREVEERLMDAVMVVSGSSPAYIFMVLEAMADGAVMQGLPRNDAYAFAAQAMIGSAKMMLETGKHPGELKDMVCSPAGTTIEAVAKMEEMGLRSAIIEGMRACANRGKEMSKK</sequence>
<evidence type="ECO:0000256" key="7">
    <source>
        <dbReference type="ARBA" id="ARBA00023002"/>
    </source>
</evidence>
<reference evidence="15 16" key="1">
    <citation type="submission" date="2020-08" db="EMBL/GenBank/DDBJ databases">
        <authorList>
            <person name="Liu C."/>
            <person name="Sun Q."/>
        </authorList>
    </citation>
    <scope>NUCLEOTIDE SEQUENCE [LARGE SCALE GENOMIC DNA]</scope>
    <source>
        <strain evidence="15 16">NSJ-61</strain>
    </source>
</reference>
<dbReference type="InterPro" id="IPR053790">
    <property type="entry name" value="P5CR-like_CS"/>
</dbReference>
<dbReference type="PROSITE" id="PS00521">
    <property type="entry name" value="P5CR"/>
    <property type="match status" value="1"/>
</dbReference>
<name>A0A7G9GP24_9FIRM</name>
<evidence type="ECO:0000256" key="4">
    <source>
        <dbReference type="ARBA" id="ARBA00022605"/>
    </source>
</evidence>
<organism evidence="15 16">
    <name type="scientific">[Eubacterium] hominis</name>
    <dbReference type="NCBI Taxonomy" id="2764325"/>
    <lineage>
        <taxon>Bacteria</taxon>
        <taxon>Bacillati</taxon>
        <taxon>Bacillota</taxon>
        <taxon>Erysipelotrichia</taxon>
        <taxon>Erysipelotrichales</taxon>
        <taxon>Erysipelotrichaceae</taxon>
        <taxon>Amedibacillus</taxon>
    </lineage>
</organism>
<evidence type="ECO:0000256" key="2">
    <source>
        <dbReference type="ARBA" id="ARBA00005525"/>
    </source>
</evidence>
<dbReference type="InterPro" id="IPR029036">
    <property type="entry name" value="P5CR_dimer"/>
</dbReference>
<dbReference type="InterPro" id="IPR036291">
    <property type="entry name" value="NAD(P)-bd_dom_sf"/>
</dbReference>
<comment type="catalytic activity">
    <reaction evidence="9 12">
        <text>L-proline + NADP(+) = (S)-1-pyrroline-5-carboxylate + NADPH + 2 H(+)</text>
        <dbReference type="Rhea" id="RHEA:14109"/>
        <dbReference type="ChEBI" id="CHEBI:15378"/>
        <dbReference type="ChEBI" id="CHEBI:17388"/>
        <dbReference type="ChEBI" id="CHEBI:57783"/>
        <dbReference type="ChEBI" id="CHEBI:58349"/>
        <dbReference type="ChEBI" id="CHEBI:60039"/>
        <dbReference type="EC" id="1.5.1.2"/>
    </reaction>
</comment>
<evidence type="ECO:0000313" key="15">
    <source>
        <dbReference type="EMBL" id="QNM12556.1"/>
    </source>
</evidence>
<keyword evidence="16" id="KW-1185">Reference proteome</keyword>
<feature type="binding site" evidence="11">
    <location>
        <begin position="7"/>
        <end position="12"/>
    </location>
    <ligand>
        <name>NADP(+)</name>
        <dbReference type="ChEBI" id="CHEBI:58349"/>
    </ligand>
</feature>
<dbReference type="PANTHER" id="PTHR11645">
    <property type="entry name" value="PYRROLINE-5-CARBOXYLATE REDUCTASE"/>
    <property type="match status" value="1"/>
</dbReference>
<dbReference type="AlphaFoldDB" id="A0A7G9GP24"/>
<keyword evidence="6 9" id="KW-0521">NADP</keyword>
<evidence type="ECO:0000256" key="5">
    <source>
        <dbReference type="ARBA" id="ARBA00022650"/>
    </source>
</evidence>
<dbReference type="FunFam" id="1.10.3730.10:FF:000001">
    <property type="entry name" value="Pyrroline-5-carboxylate reductase"/>
    <property type="match status" value="1"/>
</dbReference>
<keyword evidence="5 9" id="KW-0641">Proline biosynthesis</keyword>
<accession>A0A7G9GP24</accession>
<feature type="binding site" evidence="11">
    <location>
        <begin position="68"/>
        <end position="71"/>
    </location>
    <ligand>
        <name>NADP(+)</name>
        <dbReference type="ChEBI" id="CHEBI:58349"/>
    </ligand>
</feature>
<dbReference type="FunFam" id="3.40.50.720:FF:000190">
    <property type="entry name" value="Pyrroline-5-carboxylate reductase"/>
    <property type="match status" value="1"/>
</dbReference>
<dbReference type="KEGG" id="ehn:H9Q80_00940"/>
<dbReference type="InterPro" id="IPR008927">
    <property type="entry name" value="6-PGluconate_DH-like_C_sf"/>
</dbReference>
<proteinExistence type="inferred from homology"/>
<evidence type="ECO:0000256" key="10">
    <source>
        <dbReference type="NCBIfam" id="TIGR00112"/>
    </source>
</evidence>
<evidence type="ECO:0000256" key="12">
    <source>
        <dbReference type="RuleBase" id="RU003903"/>
    </source>
</evidence>
<keyword evidence="4 9" id="KW-0028">Amino-acid biosynthesis</keyword>
<evidence type="ECO:0000256" key="3">
    <source>
        <dbReference type="ARBA" id="ARBA00022490"/>
    </source>
</evidence>
<dbReference type="Pfam" id="PF03807">
    <property type="entry name" value="F420_oxidored"/>
    <property type="match status" value="1"/>
</dbReference>
<feature type="domain" description="Pyrroline-5-carboxylate reductase catalytic N-terminal" evidence="13">
    <location>
        <begin position="3"/>
        <end position="97"/>
    </location>
</feature>
<dbReference type="PANTHER" id="PTHR11645:SF0">
    <property type="entry name" value="PYRROLINE-5-CARBOXYLATE REDUCTASE 3"/>
    <property type="match status" value="1"/>
</dbReference>
<dbReference type="UniPathway" id="UPA00098">
    <property type="reaction ID" value="UER00361"/>
</dbReference>
<dbReference type="Proteomes" id="UP000515856">
    <property type="component" value="Chromosome"/>
</dbReference>
<evidence type="ECO:0000259" key="14">
    <source>
        <dbReference type="Pfam" id="PF14748"/>
    </source>
</evidence>
<comment type="catalytic activity">
    <reaction evidence="9">
        <text>L-proline + NAD(+) = (S)-1-pyrroline-5-carboxylate + NADH + 2 H(+)</text>
        <dbReference type="Rhea" id="RHEA:14105"/>
        <dbReference type="ChEBI" id="CHEBI:15378"/>
        <dbReference type="ChEBI" id="CHEBI:17388"/>
        <dbReference type="ChEBI" id="CHEBI:57540"/>
        <dbReference type="ChEBI" id="CHEBI:57945"/>
        <dbReference type="ChEBI" id="CHEBI:60039"/>
        <dbReference type="EC" id="1.5.1.2"/>
    </reaction>
</comment>
<dbReference type="RefSeq" id="WP_117516346.1">
    <property type="nucleotide sequence ID" value="NZ_CP060636.1"/>
</dbReference>
<dbReference type="SUPFAM" id="SSF51735">
    <property type="entry name" value="NAD(P)-binding Rossmann-fold domains"/>
    <property type="match status" value="1"/>
</dbReference>